<proteinExistence type="predicted"/>
<gene>
    <name evidence="2" type="ORF">BN940_15576</name>
</gene>
<dbReference type="EMBL" id="HG916765">
    <property type="protein sequence ID" value="CDM25559.1"/>
    <property type="molecule type" value="Genomic_DNA"/>
</dbReference>
<evidence type="ECO:0000313" key="3">
    <source>
        <dbReference type="Proteomes" id="UP000019805"/>
    </source>
</evidence>
<keyword evidence="3" id="KW-1185">Reference proteome</keyword>
<accession>W8X0W6</accession>
<sequence length="57" mass="5952">MSDPERWCRAGLAGMSMRRISGGTSLRYQTLPGSGPPGVGPGCAKSKPRYPPLDSGC</sequence>
<reference evidence="2 3" key="1">
    <citation type="journal article" date="2014" name="BMC Microbiol.">
        <title>The oxygen-independent metabolism of cyclic monoterpenes in Castellaniella defragrans 65Phen.</title>
        <authorList>
            <person name="Petasch J."/>
            <person name="Disch E.M."/>
            <person name="Markert S."/>
            <person name="Becher D."/>
            <person name="Schweder T."/>
            <person name="Huttel B."/>
            <person name="Reinhardt R."/>
            <person name="Harder J."/>
        </authorList>
    </citation>
    <scope>NUCLEOTIDE SEQUENCE [LARGE SCALE GENOMIC DNA]</scope>
    <source>
        <strain evidence="2">65Phen</strain>
    </source>
</reference>
<dbReference type="KEGG" id="cdn:BN940_15576"/>
<evidence type="ECO:0000256" key="1">
    <source>
        <dbReference type="SAM" id="MobiDB-lite"/>
    </source>
</evidence>
<feature type="region of interest" description="Disordered" evidence="1">
    <location>
        <begin position="31"/>
        <end position="57"/>
    </location>
</feature>
<evidence type="ECO:0000313" key="2">
    <source>
        <dbReference type="EMBL" id="CDM25559.1"/>
    </source>
</evidence>
<dbReference type="Proteomes" id="UP000019805">
    <property type="component" value="Chromosome"/>
</dbReference>
<dbReference type="HOGENOM" id="CLU_2988182_0_0_4"/>
<organism evidence="2 3">
    <name type="scientific">Castellaniella defragrans (strain DSM 12143 / CCUG 39792 / 65Phen)</name>
    <name type="common">Alcaligenes defragrans</name>
    <dbReference type="NCBI Taxonomy" id="1437824"/>
    <lineage>
        <taxon>Bacteria</taxon>
        <taxon>Pseudomonadati</taxon>
        <taxon>Pseudomonadota</taxon>
        <taxon>Betaproteobacteria</taxon>
        <taxon>Burkholderiales</taxon>
        <taxon>Alcaligenaceae</taxon>
        <taxon>Castellaniella</taxon>
    </lineage>
</organism>
<protein>
    <submittedName>
        <fullName evidence="2">Uncharacterized protein</fullName>
    </submittedName>
</protein>
<name>W8X0W6_CASD6</name>
<dbReference type="STRING" id="1437824.BN940_15576"/>
<dbReference type="AlphaFoldDB" id="W8X0W6"/>